<feature type="transmembrane region" description="Helical" evidence="2">
    <location>
        <begin position="70"/>
        <end position="98"/>
    </location>
</feature>
<dbReference type="EMBL" id="JABANO010011031">
    <property type="protein sequence ID" value="KAF4744126.1"/>
    <property type="molecule type" value="Genomic_DNA"/>
</dbReference>
<protein>
    <submittedName>
        <fullName evidence="3">Uncharacterized protein</fullName>
    </submittedName>
</protein>
<comment type="caution">
    <text evidence="3">The sequence shown here is derived from an EMBL/GenBank/DDBJ whole genome shotgun (WGS) entry which is preliminary data.</text>
</comment>
<feature type="transmembrane region" description="Helical" evidence="2">
    <location>
        <begin position="21"/>
        <end position="40"/>
    </location>
</feature>
<evidence type="ECO:0000313" key="3">
    <source>
        <dbReference type="EMBL" id="KAF4744126.1"/>
    </source>
</evidence>
<sequence length="155" mass="17204">MAGLRARKKAMVASRVRNQTAIMGISYLLLIVCIMCLVLLDQPMNYVEYSPRAFLDPIVHPDTRNSDQGVYAWLDVLAFSDYIIEFFVLGFGIASSFFKRRKEQRSAEKGLHDAPHELNTASTGISPPARDVELGAEASVHEEIVKSGSDAIFPD</sequence>
<keyword evidence="2" id="KW-0472">Membrane</keyword>
<keyword evidence="2" id="KW-1133">Transmembrane helix</keyword>
<organism evidence="3 4">
    <name type="scientific">Perkinsus olseni</name>
    <name type="common">Perkinsus atlanticus</name>
    <dbReference type="NCBI Taxonomy" id="32597"/>
    <lineage>
        <taxon>Eukaryota</taxon>
        <taxon>Sar</taxon>
        <taxon>Alveolata</taxon>
        <taxon>Perkinsozoa</taxon>
        <taxon>Perkinsea</taxon>
        <taxon>Perkinsida</taxon>
        <taxon>Perkinsidae</taxon>
        <taxon>Perkinsus</taxon>
    </lineage>
</organism>
<name>A0A7J6TI90_PEROL</name>
<keyword evidence="2" id="KW-0812">Transmembrane</keyword>
<accession>A0A7J6TI90</accession>
<reference evidence="3 4" key="1">
    <citation type="submission" date="2020-04" db="EMBL/GenBank/DDBJ databases">
        <title>Perkinsus olseni comparative genomics.</title>
        <authorList>
            <person name="Bogema D.R."/>
        </authorList>
    </citation>
    <scope>NUCLEOTIDE SEQUENCE [LARGE SCALE GENOMIC DNA]</scope>
    <source>
        <strain evidence="3 4">ATCC PRA-207</strain>
    </source>
</reference>
<gene>
    <name evidence="3" type="ORF">FOZ63_013593</name>
</gene>
<dbReference type="AlphaFoldDB" id="A0A7J6TI90"/>
<dbReference type="Proteomes" id="UP000553632">
    <property type="component" value="Unassembled WGS sequence"/>
</dbReference>
<evidence type="ECO:0000313" key="4">
    <source>
        <dbReference type="Proteomes" id="UP000553632"/>
    </source>
</evidence>
<feature type="region of interest" description="Disordered" evidence="1">
    <location>
        <begin position="108"/>
        <end position="129"/>
    </location>
</feature>
<evidence type="ECO:0000256" key="2">
    <source>
        <dbReference type="SAM" id="Phobius"/>
    </source>
</evidence>
<proteinExistence type="predicted"/>
<keyword evidence="4" id="KW-1185">Reference proteome</keyword>
<evidence type="ECO:0000256" key="1">
    <source>
        <dbReference type="SAM" id="MobiDB-lite"/>
    </source>
</evidence>
<feature type="non-terminal residue" evidence="3">
    <location>
        <position position="1"/>
    </location>
</feature>